<keyword evidence="3" id="KW-1185">Reference proteome</keyword>
<dbReference type="Proteomes" id="UP000646745">
    <property type="component" value="Unassembled WGS sequence"/>
</dbReference>
<dbReference type="InterPro" id="IPR023198">
    <property type="entry name" value="PGP-like_dom2"/>
</dbReference>
<dbReference type="InterPro" id="IPR050155">
    <property type="entry name" value="HAD-like_hydrolase_sf"/>
</dbReference>
<name>A0ABQ3DNN9_9GAMM</name>
<evidence type="ECO:0000313" key="3">
    <source>
        <dbReference type="Proteomes" id="UP000646745"/>
    </source>
</evidence>
<dbReference type="PANTHER" id="PTHR43434">
    <property type="entry name" value="PHOSPHOGLYCOLATE PHOSPHATASE"/>
    <property type="match status" value="1"/>
</dbReference>
<organism evidence="2 3">
    <name type="scientific">Salinicola rhizosphaerae</name>
    <dbReference type="NCBI Taxonomy" id="1443141"/>
    <lineage>
        <taxon>Bacteria</taxon>
        <taxon>Pseudomonadati</taxon>
        <taxon>Pseudomonadota</taxon>
        <taxon>Gammaproteobacteria</taxon>
        <taxon>Oceanospirillales</taxon>
        <taxon>Halomonadaceae</taxon>
        <taxon>Salinicola</taxon>
    </lineage>
</organism>
<comment type="caution">
    <text evidence="2">The sequence shown here is derived from an EMBL/GenBank/DDBJ whole genome shotgun (WGS) entry which is preliminary data.</text>
</comment>
<keyword evidence="2" id="KW-0378">Hydrolase</keyword>
<gene>
    <name evidence="2" type="ORF">GCM10009038_01710</name>
</gene>
<dbReference type="SFLD" id="SFLDG01129">
    <property type="entry name" value="C1.5:_HAD__Beta-PGM__Phosphata"/>
    <property type="match status" value="1"/>
</dbReference>
<evidence type="ECO:0000313" key="2">
    <source>
        <dbReference type="EMBL" id="GHB08092.1"/>
    </source>
</evidence>
<protein>
    <submittedName>
        <fullName evidence="2">Hydrolase</fullName>
    </submittedName>
</protein>
<accession>A0ABQ3DNN9</accession>
<dbReference type="SUPFAM" id="SSF56784">
    <property type="entry name" value="HAD-like"/>
    <property type="match status" value="1"/>
</dbReference>
<dbReference type="Pfam" id="PF13419">
    <property type="entry name" value="HAD_2"/>
    <property type="match status" value="1"/>
</dbReference>
<dbReference type="InterPro" id="IPR041492">
    <property type="entry name" value="HAD_2"/>
</dbReference>
<dbReference type="InterPro" id="IPR023214">
    <property type="entry name" value="HAD_sf"/>
</dbReference>
<dbReference type="PANTHER" id="PTHR43434:SF24">
    <property type="entry name" value="HYDROLASE-RELATED"/>
    <property type="match status" value="1"/>
</dbReference>
<dbReference type="NCBIfam" id="TIGR01549">
    <property type="entry name" value="HAD-SF-IA-v1"/>
    <property type="match status" value="1"/>
</dbReference>
<feature type="region of interest" description="Disordered" evidence="1">
    <location>
        <begin position="1"/>
        <end position="38"/>
    </location>
</feature>
<dbReference type="EMBL" id="BMZI01000001">
    <property type="protein sequence ID" value="GHB08092.1"/>
    <property type="molecule type" value="Genomic_DNA"/>
</dbReference>
<dbReference type="Gene3D" id="1.10.150.240">
    <property type="entry name" value="Putative phosphatase, domain 2"/>
    <property type="match status" value="1"/>
</dbReference>
<evidence type="ECO:0000256" key="1">
    <source>
        <dbReference type="SAM" id="MobiDB-lite"/>
    </source>
</evidence>
<dbReference type="Gene3D" id="3.40.50.1000">
    <property type="entry name" value="HAD superfamily/HAD-like"/>
    <property type="match status" value="1"/>
</dbReference>
<sequence length="283" mass="30841">MRAVKAESSDGSRALASSAGAVQNENSAATDRTEAAPVESLSDERCRYQLVIFDWDGTLMDSAPRIVAAMQAAARDLKWRVLGDAAIRDIIGLGLPEALAALYPERSLSDRQSLQSRYGELFRQADSRPTPFFLGVEAGIERLRQTGGCRLAVATGKSRRGLDRAFAHVDCGRWFDHSRTADMTRSKPHPQMLEELLAESGVAAADAVMIGDTEYDLEMARVIGMDRVAVTYGVHARERLMASQPSLIADTFPDVVDWLMAAERARSPQCAMTDTIAGPKAPR</sequence>
<dbReference type="SFLD" id="SFLDS00003">
    <property type="entry name" value="Haloacid_Dehalogenase"/>
    <property type="match status" value="1"/>
</dbReference>
<dbReference type="InterPro" id="IPR036412">
    <property type="entry name" value="HAD-like_sf"/>
</dbReference>
<reference evidence="3" key="1">
    <citation type="journal article" date="2019" name="Int. J. Syst. Evol. Microbiol.">
        <title>The Global Catalogue of Microorganisms (GCM) 10K type strain sequencing project: providing services to taxonomists for standard genome sequencing and annotation.</title>
        <authorList>
            <consortium name="The Broad Institute Genomics Platform"/>
            <consortium name="The Broad Institute Genome Sequencing Center for Infectious Disease"/>
            <person name="Wu L."/>
            <person name="Ma J."/>
        </authorList>
    </citation>
    <scope>NUCLEOTIDE SEQUENCE [LARGE SCALE GENOMIC DNA]</scope>
    <source>
        <strain evidence="3">KCTC 32998</strain>
    </source>
</reference>
<feature type="compositionally biased region" description="Polar residues" evidence="1">
    <location>
        <begin position="20"/>
        <end position="30"/>
    </location>
</feature>
<proteinExistence type="predicted"/>
<dbReference type="GO" id="GO:0016787">
    <property type="term" value="F:hydrolase activity"/>
    <property type="evidence" value="ECO:0007669"/>
    <property type="project" value="UniProtKB-KW"/>
</dbReference>
<dbReference type="InterPro" id="IPR006439">
    <property type="entry name" value="HAD-SF_hydro_IA"/>
</dbReference>
<feature type="compositionally biased region" description="Basic and acidic residues" evidence="1">
    <location>
        <begin position="1"/>
        <end position="10"/>
    </location>
</feature>